<comment type="caution">
    <text evidence="1">The sequence shown here is derived from an EMBL/GenBank/DDBJ whole genome shotgun (WGS) entry which is preliminary data.</text>
</comment>
<evidence type="ECO:0000313" key="2">
    <source>
        <dbReference type="Proteomes" id="UP001235664"/>
    </source>
</evidence>
<dbReference type="RefSeq" id="WP_305929093.1">
    <property type="nucleotide sequence ID" value="NZ_JAVAIL010000001.1"/>
</dbReference>
<keyword evidence="2" id="KW-1185">Reference proteome</keyword>
<name>A0ABT9H6T3_9SPHN</name>
<sequence length="117" mass="12533">MRRTLLVILVVALAGLGLWGYFGGVEEVTQRRVEAALVDAGVPQEQAGCMAARMTERLTLNQLRKLERLGAQEGETATPLSSGEILARVRRVDDPEAVEVTATAAAICALGFGRRAQ</sequence>
<dbReference type="EMBL" id="JAVAIL010000001">
    <property type="protein sequence ID" value="MDP4538991.1"/>
    <property type="molecule type" value="Genomic_DNA"/>
</dbReference>
<evidence type="ECO:0000313" key="1">
    <source>
        <dbReference type="EMBL" id="MDP4538991.1"/>
    </source>
</evidence>
<reference evidence="1 2" key="1">
    <citation type="submission" date="2023-08" db="EMBL/GenBank/DDBJ databases">
        <title>genomic of DY56.</title>
        <authorList>
            <person name="Wang Y."/>
        </authorList>
    </citation>
    <scope>NUCLEOTIDE SEQUENCE [LARGE SCALE GENOMIC DNA]</scope>
    <source>
        <strain evidence="1 2">DY56-A-20</strain>
    </source>
</reference>
<protein>
    <submittedName>
        <fullName evidence="1">Uncharacterized protein</fullName>
    </submittedName>
</protein>
<proteinExistence type="predicted"/>
<dbReference type="Proteomes" id="UP001235664">
    <property type="component" value="Unassembled WGS sequence"/>
</dbReference>
<accession>A0ABT9H6T3</accession>
<gene>
    <name evidence="1" type="ORF">Q9K01_05055</name>
</gene>
<organism evidence="1 2">
    <name type="scientific">Qipengyuania benthica</name>
    <dbReference type="NCBI Taxonomy" id="3067651"/>
    <lineage>
        <taxon>Bacteria</taxon>
        <taxon>Pseudomonadati</taxon>
        <taxon>Pseudomonadota</taxon>
        <taxon>Alphaproteobacteria</taxon>
        <taxon>Sphingomonadales</taxon>
        <taxon>Erythrobacteraceae</taxon>
        <taxon>Qipengyuania</taxon>
    </lineage>
</organism>